<dbReference type="GO" id="GO:0005524">
    <property type="term" value="F:ATP binding"/>
    <property type="evidence" value="ECO:0007669"/>
    <property type="project" value="UniProtKB-KW"/>
</dbReference>
<dbReference type="PANTHER" id="PTHR18867">
    <property type="entry name" value="RAD50"/>
    <property type="match status" value="1"/>
</dbReference>
<organism evidence="21 22">
    <name type="scientific">Achlya hypogyna</name>
    <name type="common">Oomycete</name>
    <name type="synonym">Protoachlya hypogyna</name>
    <dbReference type="NCBI Taxonomy" id="1202772"/>
    <lineage>
        <taxon>Eukaryota</taxon>
        <taxon>Sar</taxon>
        <taxon>Stramenopiles</taxon>
        <taxon>Oomycota</taxon>
        <taxon>Saprolegniomycetes</taxon>
        <taxon>Saprolegniales</taxon>
        <taxon>Achlyaceae</taxon>
        <taxon>Achlya</taxon>
    </lineage>
</organism>
<dbReference type="EMBL" id="JNBR01000334">
    <property type="protein sequence ID" value="OQR95158.1"/>
    <property type="molecule type" value="Genomic_DNA"/>
</dbReference>
<dbReference type="Gene3D" id="3.40.50.300">
    <property type="entry name" value="P-loop containing nucleotide triphosphate hydrolases"/>
    <property type="match status" value="2"/>
</dbReference>
<evidence type="ECO:0000256" key="11">
    <source>
        <dbReference type="ARBA" id="ARBA00022833"/>
    </source>
</evidence>
<evidence type="ECO:0000256" key="6">
    <source>
        <dbReference type="ARBA" id="ARBA00022454"/>
    </source>
</evidence>
<evidence type="ECO:0000256" key="7">
    <source>
        <dbReference type="ARBA" id="ARBA00022723"/>
    </source>
</evidence>
<comment type="similarity">
    <text evidence="4">Belongs to the SMC family. RAD50 subfamily.</text>
</comment>
<keyword evidence="15" id="KW-0234">DNA repair</keyword>
<feature type="coiled-coil region" evidence="19">
    <location>
        <begin position="843"/>
        <end position="936"/>
    </location>
</feature>
<name>A0A1V9ZB00_ACHHY</name>
<dbReference type="GO" id="GO:0016887">
    <property type="term" value="F:ATP hydrolysis activity"/>
    <property type="evidence" value="ECO:0007669"/>
    <property type="project" value="InterPro"/>
</dbReference>
<evidence type="ECO:0000256" key="19">
    <source>
        <dbReference type="SAM" id="Coils"/>
    </source>
</evidence>
<dbReference type="FunFam" id="3.40.50.300:FF:000593">
    <property type="entry name" value="DNA repair protein RAD50"/>
    <property type="match status" value="1"/>
</dbReference>
<dbReference type="GO" id="GO:0003691">
    <property type="term" value="F:double-stranded telomeric DNA binding"/>
    <property type="evidence" value="ECO:0007669"/>
    <property type="project" value="TreeGrafter"/>
</dbReference>
<evidence type="ECO:0000256" key="17">
    <source>
        <dbReference type="ARBA" id="ARBA00023254"/>
    </source>
</evidence>
<feature type="coiled-coil region" evidence="19">
    <location>
        <begin position="394"/>
        <end position="460"/>
    </location>
</feature>
<evidence type="ECO:0000256" key="9">
    <source>
        <dbReference type="ARBA" id="ARBA00022763"/>
    </source>
</evidence>
<dbReference type="GO" id="GO:0000722">
    <property type="term" value="P:telomere maintenance via recombination"/>
    <property type="evidence" value="ECO:0007669"/>
    <property type="project" value="TreeGrafter"/>
</dbReference>
<comment type="catalytic activity">
    <reaction evidence="18">
        <text>ATP + H2O = ADP + phosphate + H(+)</text>
        <dbReference type="Rhea" id="RHEA:13065"/>
        <dbReference type="ChEBI" id="CHEBI:15377"/>
        <dbReference type="ChEBI" id="CHEBI:15378"/>
        <dbReference type="ChEBI" id="CHEBI:30616"/>
        <dbReference type="ChEBI" id="CHEBI:43474"/>
        <dbReference type="ChEBI" id="CHEBI:456216"/>
    </reaction>
</comment>
<dbReference type="GO" id="GO:0046872">
    <property type="term" value="F:metal ion binding"/>
    <property type="evidence" value="ECO:0007669"/>
    <property type="project" value="UniProtKB-KW"/>
</dbReference>
<dbReference type="GO" id="GO:0000794">
    <property type="term" value="C:condensed nuclear chromosome"/>
    <property type="evidence" value="ECO:0007669"/>
    <property type="project" value="TreeGrafter"/>
</dbReference>
<gene>
    <name evidence="21" type="ORF">ACHHYP_00364</name>
</gene>
<evidence type="ECO:0000256" key="18">
    <source>
        <dbReference type="ARBA" id="ARBA00049360"/>
    </source>
</evidence>
<keyword evidence="11" id="KW-0862">Zinc</keyword>
<dbReference type="GO" id="GO:0007004">
    <property type="term" value="P:telomere maintenance via telomerase"/>
    <property type="evidence" value="ECO:0007669"/>
    <property type="project" value="TreeGrafter"/>
</dbReference>
<evidence type="ECO:0000256" key="1">
    <source>
        <dbReference type="ARBA" id="ARBA00001947"/>
    </source>
</evidence>
<dbReference type="PANTHER" id="PTHR18867:SF12">
    <property type="entry name" value="DNA REPAIR PROTEIN RAD50"/>
    <property type="match status" value="1"/>
</dbReference>
<sequence length="1334" mass="147614">MSSIEKLSIRGIRSFYPGRDECIEFNQPLTVILGANGCGKTTIIECLKVSCTGSLPPSARSGQSFIHDPKLRGDVEVKASVRLRFKSRAGQMMVVQRTFRLQQMKASCKFQAMDGVVRMINDHGEKVSINQKCSELDKHIPDLLGVSKAVLESVIFCHQEESNWPLQEGAVLKKRFDDIFESARYTKALEAIKKLKKERLAMAKDMKRDLDVLGEQVKRVRDMEEQLETREAKLLALKADYETMSGEIGQLAARVTETDAELAHVRDVAAHVRELERTAAAKSDEMARAFRSLGPEMTESTASLEEILANYDSILTIKHKEVLEIEAQEAALTAAVQAADDRTRQLTHDKGALDATLQQHAAAVRARADLAAELGSAHGIAASLVTADDARIFANRLADVVAALEAAVAKLEAEARASDDSWSGKQTALSAQVHHCSETLGAKSRELQRLKRQEEALLTELQKGGDASQREGSLADARLADAEAKLAAQREADGSAALKAELLALEKDANALALDVRALEDQLAVLRSFERDQITLEHKRAEHAAKRAALDAALAASPRVLPAAPTLATLGEDRGRVEALALELARATDAAVRAQQALQRQVAEAQAKKRHDEQALAQTRSSLDELSRGPLVEWKALLAERGLQADTALAALEAAYLAAKDKTQSRKNAIAFLRTYKTKGEKEHCCPLCQRGLSSEEEAVFSQLIADKMDDAKNADKILKAERLEQAALDAWKRCEALLPAHREATRLESALPAQTTALDALYQSLRELDVQLQAATATATTTAAQREEATAALKALTALAAQSDELAFAARRLADDEEHLAAEKSLRLGAASPTLTGAQAARDAKQAALHDGQARRERLQRELQAQQEATQALQNDVHKWREEQAQLRQRRADAEKARDAREQLRATTKALQEEVATLQRDLPGLQRELQQCKNEQLLARDNTQRALVAARDRLVRGQADRRRFEDKSRQVDALDGPRLEARARELARETQAQLTARENASRQLAGLQPAKATARRALDENAQLKRQIDDNLNYRRLQAAREQAEAAVAAAQRQLAALPGIADVERAGAEAKARLAAAKEGRAMFAGKQVQLEEMVREVQVQLRSRELKNVDEKQRHKLIDYETTMMAVSDLDKYYKALDVSLMEFHSKKIEEINAIIRTLWQITYRGQDIDTIEILSGQDEGAKSGRSYNYRVVMRKENTLLDMRGRCSAGQKVLAGLVIRLALAETFCLNCGILALDEPTTNLDSANKLGLAQAIADILKAREAQHNFQLICITHDEEFVQMLNRSQLMGGTRPEFFWTVSREEMAPRYYCSKIEKRSWSSDFVYHPADDI</sequence>
<keyword evidence="6" id="KW-0158">Chromosome</keyword>
<comment type="subcellular location">
    <subcellularLocation>
        <location evidence="3">Chromosome</location>
    </subcellularLocation>
    <subcellularLocation>
        <location evidence="2">Nucleus</location>
    </subcellularLocation>
</comment>
<dbReference type="GO" id="GO:0051880">
    <property type="term" value="F:G-quadruplex DNA binding"/>
    <property type="evidence" value="ECO:0007669"/>
    <property type="project" value="TreeGrafter"/>
</dbReference>
<comment type="cofactor">
    <cofactor evidence="1">
        <name>Zn(2+)</name>
        <dbReference type="ChEBI" id="CHEBI:29105"/>
    </cofactor>
</comment>
<dbReference type="InterPro" id="IPR027417">
    <property type="entry name" value="P-loop_NTPase"/>
</dbReference>
<keyword evidence="13" id="KW-0460">Magnesium</keyword>
<keyword evidence="7" id="KW-0479">Metal-binding</keyword>
<dbReference type="GO" id="GO:0030870">
    <property type="term" value="C:Mre11 complex"/>
    <property type="evidence" value="ECO:0007669"/>
    <property type="project" value="InterPro"/>
</dbReference>
<keyword evidence="9" id="KW-0227">DNA damage</keyword>
<dbReference type="InterPro" id="IPR004584">
    <property type="entry name" value="Rad50_eukaryotes"/>
</dbReference>
<dbReference type="NCBIfam" id="TIGR00606">
    <property type="entry name" value="rad50"/>
    <property type="match status" value="1"/>
</dbReference>
<keyword evidence="17" id="KW-0469">Meiosis</keyword>
<evidence type="ECO:0000256" key="13">
    <source>
        <dbReference type="ARBA" id="ARBA00022842"/>
    </source>
</evidence>
<dbReference type="Pfam" id="PF13476">
    <property type="entry name" value="AAA_23"/>
    <property type="match status" value="1"/>
</dbReference>
<evidence type="ECO:0000256" key="4">
    <source>
        <dbReference type="ARBA" id="ARBA00009439"/>
    </source>
</evidence>
<dbReference type="InterPro" id="IPR038729">
    <property type="entry name" value="Rad50/SbcC_AAA"/>
</dbReference>
<proteinExistence type="inferred from homology"/>
<evidence type="ECO:0000256" key="16">
    <source>
        <dbReference type="ARBA" id="ARBA00023242"/>
    </source>
</evidence>
<evidence type="ECO:0000256" key="8">
    <source>
        <dbReference type="ARBA" id="ARBA00022741"/>
    </source>
</evidence>
<keyword evidence="8" id="KW-0547">Nucleotide-binding</keyword>
<evidence type="ECO:0000256" key="14">
    <source>
        <dbReference type="ARBA" id="ARBA00023054"/>
    </source>
</evidence>
<keyword evidence="10" id="KW-0378">Hydrolase</keyword>
<protein>
    <recommendedName>
        <fullName evidence="5">DNA repair protein RAD50</fullName>
    </recommendedName>
</protein>
<feature type="coiled-coil region" evidence="19">
    <location>
        <begin position="577"/>
        <end position="615"/>
    </location>
</feature>
<evidence type="ECO:0000256" key="10">
    <source>
        <dbReference type="ARBA" id="ARBA00022801"/>
    </source>
</evidence>
<feature type="domain" description="Rad50/SbcC-type AAA" evidence="20">
    <location>
        <begin position="6"/>
        <end position="234"/>
    </location>
</feature>
<evidence type="ECO:0000256" key="15">
    <source>
        <dbReference type="ARBA" id="ARBA00023204"/>
    </source>
</evidence>
<keyword evidence="14 19" id="KW-0175">Coiled coil</keyword>
<evidence type="ECO:0000256" key="12">
    <source>
        <dbReference type="ARBA" id="ARBA00022840"/>
    </source>
</evidence>
<dbReference type="GO" id="GO:0043047">
    <property type="term" value="F:single-stranded telomeric DNA binding"/>
    <property type="evidence" value="ECO:0007669"/>
    <property type="project" value="TreeGrafter"/>
</dbReference>
<dbReference type="SUPFAM" id="SSF52540">
    <property type="entry name" value="P-loop containing nucleoside triphosphate hydrolases"/>
    <property type="match status" value="1"/>
</dbReference>
<evidence type="ECO:0000313" key="21">
    <source>
        <dbReference type="EMBL" id="OQR95158.1"/>
    </source>
</evidence>
<evidence type="ECO:0000256" key="5">
    <source>
        <dbReference type="ARBA" id="ARBA00017893"/>
    </source>
</evidence>
<keyword evidence="12" id="KW-0067">ATP-binding</keyword>
<dbReference type="GO" id="GO:0006302">
    <property type="term" value="P:double-strand break repair"/>
    <property type="evidence" value="ECO:0007669"/>
    <property type="project" value="InterPro"/>
</dbReference>
<accession>A0A1V9ZB00</accession>
<evidence type="ECO:0000256" key="2">
    <source>
        <dbReference type="ARBA" id="ARBA00004123"/>
    </source>
</evidence>
<feature type="coiled-coil region" evidence="19">
    <location>
        <begin position="203"/>
        <end position="240"/>
    </location>
</feature>
<keyword evidence="16" id="KW-0539">Nucleus</keyword>
<dbReference type="Proteomes" id="UP000243579">
    <property type="component" value="Unassembled WGS sequence"/>
</dbReference>
<comment type="caution">
    <text evidence="21">The sequence shown here is derived from an EMBL/GenBank/DDBJ whole genome shotgun (WGS) entry which is preliminary data.</text>
</comment>
<keyword evidence="22" id="KW-1185">Reference proteome</keyword>
<evidence type="ECO:0000313" key="22">
    <source>
        <dbReference type="Proteomes" id="UP000243579"/>
    </source>
</evidence>
<dbReference type="OrthoDB" id="18797at2759"/>
<reference evidence="21 22" key="1">
    <citation type="journal article" date="2014" name="Genome Biol. Evol.">
        <title>The secreted proteins of Achlya hypogyna and Thraustotheca clavata identify the ancestral oomycete secretome and reveal gene acquisitions by horizontal gene transfer.</title>
        <authorList>
            <person name="Misner I."/>
            <person name="Blouin N."/>
            <person name="Leonard G."/>
            <person name="Richards T.A."/>
            <person name="Lane C.E."/>
        </authorList>
    </citation>
    <scope>NUCLEOTIDE SEQUENCE [LARGE SCALE GENOMIC DNA]</scope>
    <source>
        <strain evidence="21 22">ATCC 48635</strain>
    </source>
</reference>
<dbReference type="GO" id="GO:0070192">
    <property type="term" value="P:chromosome organization involved in meiotic cell cycle"/>
    <property type="evidence" value="ECO:0007669"/>
    <property type="project" value="TreeGrafter"/>
</dbReference>
<evidence type="ECO:0000256" key="3">
    <source>
        <dbReference type="ARBA" id="ARBA00004286"/>
    </source>
</evidence>
<evidence type="ECO:0000259" key="20">
    <source>
        <dbReference type="Pfam" id="PF13476"/>
    </source>
</evidence>
<dbReference type="STRING" id="1202772.A0A1V9ZB00"/>